<name>A0A0G1HEK0_UNCKA</name>
<protein>
    <submittedName>
        <fullName evidence="1">Uncharacterized protein</fullName>
    </submittedName>
</protein>
<gene>
    <name evidence="1" type="ORF">UW36_C0001G0074</name>
</gene>
<comment type="caution">
    <text evidence="1">The sequence shown here is derived from an EMBL/GenBank/DDBJ whole genome shotgun (WGS) entry which is preliminary data.</text>
</comment>
<sequence>MYFSFKVNKNLLAASLLLQPSGEQTGLTKLQNLLWEKHRDAYELLNTHERRLMFVGNYKKKLESVAEKMEALITDVEKSEEFVRVYRETLAYRDWLETEWSSKKDEVEGHLWDILKTNLPLKKFEVLVIHQAMKTGLYLGESRILWGHVEGWNNYSVVYLVHEALHNCFDKSEATHALLELTIDNELRIRLNGSGEYFGCGGKTVGHDYLRELEQKILPRWKEYLEQSTDKGNIFDLINELRRNNNVTERSGG</sequence>
<evidence type="ECO:0000313" key="2">
    <source>
        <dbReference type="Proteomes" id="UP000034128"/>
    </source>
</evidence>
<dbReference type="Proteomes" id="UP000034128">
    <property type="component" value="Unassembled WGS sequence"/>
</dbReference>
<evidence type="ECO:0000313" key="1">
    <source>
        <dbReference type="EMBL" id="KKT45776.1"/>
    </source>
</evidence>
<organism evidence="1 2">
    <name type="scientific">candidate division WWE3 bacterium GW2011_GWA2_44_16</name>
    <dbReference type="NCBI Taxonomy" id="1619110"/>
    <lineage>
        <taxon>Bacteria</taxon>
        <taxon>Katanobacteria</taxon>
    </lineage>
</organism>
<dbReference type="EMBL" id="LCIA01000001">
    <property type="protein sequence ID" value="KKT45776.1"/>
    <property type="molecule type" value="Genomic_DNA"/>
</dbReference>
<reference evidence="1 2" key="1">
    <citation type="journal article" date="2015" name="Nature">
        <title>rRNA introns, odd ribosomes, and small enigmatic genomes across a large radiation of phyla.</title>
        <authorList>
            <person name="Brown C.T."/>
            <person name="Hug L.A."/>
            <person name="Thomas B.C."/>
            <person name="Sharon I."/>
            <person name="Castelle C.J."/>
            <person name="Singh A."/>
            <person name="Wilkins M.J."/>
            <person name="Williams K.H."/>
            <person name="Banfield J.F."/>
        </authorList>
    </citation>
    <scope>NUCLEOTIDE SEQUENCE [LARGE SCALE GENOMIC DNA]</scope>
</reference>
<proteinExistence type="predicted"/>
<dbReference type="AlphaFoldDB" id="A0A0G1HEK0"/>
<dbReference type="STRING" id="1619110.UW36_C0001G0074"/>
<accession>A0A0G1HEK0</accession>